<gene>
    <name evidence="2" type="ORF">H6P81_003440</name>
</gene>
<feature type="compositionally biased region" description="Basic and acidic residues" evidence="1">
    <location>
        <begin position="102"/>
        <end position="120"/>
    </location>
</feature>
<evidence type="ECO:0000256" key="1">
    <source>
        <dbReference type="SAM" id="MobiDB-lite"/>
    </source>
</evidence>
<evidence type="ECO:0000313" key="2">
    <source>
        <dbReference type="EMBL" id="KAG9458932.1"/>
    </source>
</evidence>
<dbReference type="Proteomes" id="UP000825729">
    <property type="component" value="Unassembled WGS sequence"/>
</dbReference>
<protein>
    <submittedName>
        <fullName evidence="2">Uncharacterized protein</fullName>
    </submittedName>
</protein>
<evidence type="ECO:0000313" key="3">
    <source>
        <dbReference type="Proteomes" id="UP000825729"/>
    </source>
</evidence>
<proteinExistence type="predicted"/>
<name>A0AAV7FCJ9_ARIFI</name>
<feature type="compositionally biased region" description="Basic residues" evidence="1">
    <location>
        <begin position="45"/>
        <end position="57"/>
    </location>
</feature>
<dbReference type="AlphaFoldDB" id="A0AAV7FCJ9"/>
<accession>A0AAV7FCJ9</accession>
<dbReference type="EMBL" id="JAINDJ010000002">
    <property type="protein sequence ID" value="KAG9458932.1"/>
    <property type="molecule type" value="Genomic_DNA"/>
</dbReference>
<comment type="caution">
    <text evidence="2">The sequence shown here is derived from an EMBL/GenBank/DDBJ whole genome shotgun (WGS) entry which is preliminary data.</text>
</comment>
<keyword evidence="3" id="KW-1185">Reference proteome</keyword>
<sequence length="126" mass="14503">MECGRDELKQFFFLQQSCTEAAMESPENLSCSRGSRTNQVAQQKSHQRSRRRLRNRGRAGGCATEVALEVANRSCRCMTKARQRWRRSHTEIATQVTTRSHRAPEPEEGRLMLPEPEKNVMNKIAK</sequence>
<organism evidence="2 3">
    <name type="scientific">Aristolochia fimbriata</name>
    <name type="common">White veined hardy Dutchman's pipe vine</name>
    <dbReference type="NCBI Taxonomy" id="158543"/>
    <lineage>
        <taxon>Eukaryota</taxon>
        <taxon>Viridiplantae</taxon>
        <taxon>Streptophyta</taxon>
        <taxon>Embryophyta</taxon>
        <taxon>Tracheophyta</taxon>
        <taxon>Spermatophyta</taxon>
        <taxon>Magnoliopsida</taxon>
        <taxon>Magnoliidae</taxon>
        <taxon>Piperales</taxon>
        <taxon>Aristolochiaceae</taxon>
        <taxon>Aristolochia</taxon>
    </lineage>
</organism>
<feature type="region of interest" description="Disordered" evidence="1">
    <location>
        <begin position="24"/>
        <end position="58"/>
    </location>
</feature>
<feature type="region of interest" description="Disordered" evidence="1">
    <location>
        <begin position="88"/>
        <end position="126"/>
    </location>
</feature>
<feature type="compositionally biased region" description="Polar residues" evidence="1">
    <location>
        <begin position="27"/>
        <end position="44"/>
    </location>
</feature>
<reference evidence="2 3" key="1">
    <citation type="submission" date="2021-07" db="EMBL/GenBank/DDBJ databases">
        <title>The Aristolochia fimbriata genome: insights into angiosperm evolution, floral development and chemical biosynthesis.</title>
        <authorList>
            <person name="Jiao Y."/>
        </authorList>
    </citation>
    <scope>NUCLEOTIDE SEQUENCE [LARGE SCALE GENOMIC DNA]</scope>
    <source>
        <strain evidence="2">IBCAS-2021</strain>
        <tissue evidence="2">Leaf</tissue>
    </source>
</reference>